<dbReference type="SUPFAM" id="SSF116742">
    <property type="entry name" value="eIF2alpha middle domain-like"/>
    <property type="match status" value="1"/>
</dbReference>
<dbReference type="InterPro" id="IPR024055">
    <property type="entry name" value="TIF2_asu_C"/>
</dbReference>
<evidence type="ECO:0000256" key="2">
    <source>
        <dbReference type="ARBA" id="ARBA00022540"/>
    </source>
</evidence>
<proteinExistence type="inferred from homology"/>
<dbReference type="InterPro" id="IPR024054">
    <property type="entry name" value="TIF2_asu_middle_sf"/>
</dbReference>
<dbReference type="HOGENOM" id="CLU_033458_0_1_1"/>
<dbReference type="Pfam" id="PF07541">
    <property type="entry name" value="EIF_2_alpha"/>
    <property type="match status" value="1"/>
</dbReference>
<gene>
    <name evidence="6" type="ORF">NERG_01685</name>
</gene>
<dbReference type="EMBL" id="JH604636">
    <property type="protein sequence ID" value="EHY65239.1"/>
    <property type="molecule type" value="Genomic_DNA"/>
</dbReference>
<dbReference type="InterPro" id="IPR044126">
    <property type="entry name" value="S1_IF2_alpha"/>
</dbReference>
<dbReference type="FunFam" id="2.40.50.140:FF:000015">
    <property type="entry name" value="Eukaryotic translation initiation factor 2 subunit alpha"/>
    <property type="match status" value="1"/>
</dbReference>
<dbReference type="Pfam" id="PF00575">
    <property type="entry name" value="S1"/>
    <property type="match status" value="1"/>
</dbReference>
<keyword evidence="3" id="KW-0648">Protein biosynthesis</keyword>
<dbReference type="PANTHER" id="PTHR10602:SF0">
    <property type="entry name" value="EUKARYOTIC TRANSLATION INITIATION FACTOR 2 SUBUNIT 1"/>
    <property type="match status" value="1"/>
</dbReference>
<dbReference type="SUPFAM" id="SSF110993">
    <property type="entry name" value="eIF-2-alpha, C-terminal domain"/>
    <property type="match status" value="1"/>
</dbReference>
<protein>
    <recommendedName>
        <fullName evidence="5">S1 motif domain-containing protein</fullName>
    </recommendedName>
</protein>
<dbReference type="GO" id="GO:0003723">
    <property type="term" value="F:RNA binding"/>
    <property type="evidence" value="ECO:0007669"/>
    <property type="project" value="InterPro"/>
</dbReference>
<dbReference type="GO" id="GO:0043022">
    <property type="term" value="F:ribosome binding"/>
    <property type="evidence" value="ECO:0007669"/>
    <property type="project" value="TreeGrafter"/>
</dbReference>
<evidence type="ECO:0000256" key="1">
    <source>
        <dbReference type="ARBA" id="ARBA00007223"/>
    </source>
</evidence>
<keyword evidence="2" id="KW-0396">Initiation factor</keyword>
<dbReference type="Gene3D" id="2.40.50.140">
    <property type="entry name" value="Nucleic acid-binding proteins"/>
    <property type="match status" value="1"/>
</dbReference>
<sequence length="295" mass="34036">MEINQTHRYYFEKYPKEGKVVIGRIKSFSDIGAYITLPEYNDIEGLIIYSELTKKRTRNIQKLIKVGTLEGFLVLKVDREKGYIDLSKKRAQYEDKVEAFEKYYKGKIAHNFMQSISVKCNCTLETLYTKFAWEAEKEFGSLYKCFREVLFGESVLQNKLERSDFITEDLLEDIEELVKQKFVVPKVKVRADAETKCNKGNGVLVIKAILMKIEKEYPEVDVSLISSPVFSFSLMCEDGEVGIKVLKDLLVKLETRVIQDQSEFKLVLEPAVFGPKPQFDEENDESDDNSSSMSN</sequence>
<dbReference type="STRING" id="944018.H8ZDL4"/>
<dbReference type="InterPro" id="IPR011488">
    <property type="entry name" value="TIF_2_asu"/>
</dbReference>
<dbReference type="AlphaFoldDB" id="H8ZDL4"/>
<dbReference type="SUPFAM" id="SSF50249">
    <property type="entry name" value="Nucleic acid-binding proteins"/>
    <property type="match status" value="1"/>
</dbReference>
<evidence type="ECO:0000313" key="6">
    <source>
        <dbReference type="EMBL" id="EHY65239.1"/>
    </source>
</evidence>
<comment type="similarity">
    <text evidence="1">Belongs to the eIF-2-alpha family.</text>
</comment>
<evidence type="ECO:0000256" key="4">
    <source>
        <dbReference type="SAM" id="MobiDB-lite"/>
    </source>
</evidence>
<name>H8ZDL4_NEMA1</name>
<dbReference type="Proteomes" id="UP000005622">
    <property type="component" value="Unassembled WGS sequence"/>
</dbReference>
<reference evidence="6" key="1">
    <citation type="submission" date="2011-03" db="EMBL/GenBank/DDBJ databases">
        <title>The Genome Sequence of Nematocida sp1 strain ERTm2.</title>
        <authorList>
            <consortium name="The Broad Institute Genome Sequencing Platform"/>
            <consortium name="The Broad Institute Genome Sequencing Center for Infectious Disease"/>
            <person name="Cuomo C."/>
            <person name="Troemel E."/>
            <person name="Young S.K."/>
            <person name="Zeng Q."/>
            <person name="Gargeya S."/>
            <person name="Fitzgerald M."/>
            <person name="Haas B."/>
            <person name="Abouelleil A."/>
            <person name="Alvarado L."/>
            <person name="Arachchi H.M."/>
            <person name="Berlin A."/>
            <person name="Brown A."/>
            <person name="Chapman S.B."/>
            <person name="Chen Z."/>
            <person name="Dunbar C."/>
            <person name="Freedman E."/>
            <person name="Gearin G."/>
            <person name="Gellesch M."/>
            <person name="Goldberg J."/>
            <person name="Griggs A."/>
            <person name="Gujja S."/>
            <person name="Heilman E.R."/>
            <person name="Heiman D."/>
            <person name="Howarth C."/>
            <person name="Larson L."/>
            <person name="Lui A."/>
            <person name="MacDonald P.J.P."/>
            <person name="Mehta T."/>
            <person name="Montmayeur A."/>
            <person name="Murphy C."/>
            <person name="Neiman D."/>
            <person name="Pearson M."/>
            <person name="Priest M."/>
            <person name="Roberts A."/>
            <person name="Saif S."/>
            <person name="Shea T."/>
            <person name="Shenoy N."/>
            <person name="Sisk P."/>
            <person name="Stolte C."/>
            <person name="Sykes S."/>
            <person name="White J."/>
            <person name="Yandava C."/>
            <person name="Wortman J."/>
            <person name="Nusbaum C."/>
            <person name="Birren B."/>
        </authorList>
    </citation>
    <scope>NUCLEOTIDE SEQUENCE</scope>
    <source>
        <strain evidence="6">ERTm2</strain>
    </source>
</reference>
<feature type="region of interest" description="Disordered" evidence="4">
    <location>
        <begin position="274"/>
        <end position="295"/>
    </location>
</feature>
<dbReference type="GO" id="GO:0003743">
    <property type="term" value="F:translation initiation factor activity"/>
    <property type="evidence" value="ECO:0007669"/>
    <property type="project" value="UniProtKB-KW"/>
</dbReference>
<dbReference type="SMART" id="SM00316">
    <property type="entry name" value="S1"/>
    <property type="match status" value="1"/>
</dbReference>
<evidence type="ECO:0000259" key="5">
    <source>
        <dbReference type="PROSITE" id="PS50126"/>
    </source>
</evidence>
<dbReference type="Gene3D" id="1.10.150.190">
    <property type="entry name" value="Translation initiation factor 2, subunit 1, domain 2"/>
    <property type="match status" value="1"/>
</dbReference>
<accession>H8ZDL4</accession>
<dbReference type="InterPro" id="IPR003029">
    <property type="entry name" value="S1_domain"/>
</dbReference>
<dbReference type="Gene3D" id="3.30.70.1130">
    <property type="entry name" value="EIF_2_alpha"/>
    <property type="match status" value="1"/>
</dbReference>
<evidence type="ECO:0000256" key="3">
    <source>
        <dbReference type="ARBA" id="ARBA00022917"/>
    </source>
</evidence>
<feature type="domain" description="S1 motif" evidence="5">
    <location>
        <begin position="18"/>
        <end position="89"/>
    </location>
</feature>
<dbReference type="PROSITE" id="PS50126">
    <property type="entry name" value="S1"/>
    <property type="match status" value="1"/>
</dbReference>
<organism evidence="6">
    <name type="scientific">Nematocida ausubeli (strain ATCC PRA-371 / ERTm2)</name>
    <name type="common">Nematode killer fungus</name>
    <dbReference type="NCBI Taxonomy" id="1913371"/>
    <lineage>
        <taxon>Eukaryota</taxon>
        <taxon>Fungi</taxon>
        <taxon>Fungi incertae sedis</taxon>
        <taxon>Microsporidia</taxon>
        <taxon>Nematocida</taxon>
    </lineage>
</organism>
<dbReference type="PANTHER" id="PTHR10602">
    <property type="entry name" value="EUKARYOTIC TRANSLATION INITIATION FACTOR 2 SUBUNIT 1"/>
    <property type="match status" value="1"/>
</dbReference>
<dbReference type="InterPro" id="IPR012340">
    <property type="entry name" value="NA-bd_OB-fold"/>
</dbReference>
<dbReference type="CDD" id="cd04452">
    <property type="entry name" value="S1_IF2_alpha"/>
    <property type="match status" value="1"/>
</dbReference>